<evidence type="ECO:0000259" key="10">
    <source>
        <dbReference type="Pfam" id="PF01261"/>
    </source>
</evidence>
<keyword evidence="5 9" id="KW-0227">DNA damage</keyword>
<dbReference type="OrthoDB" id="9805666at2"/>
<evidence type="ECO:0000256" key="7">
    <source>
        <dbReference type="ARBA" id="ARBA00022833"/>
    </source>
</evidence>
<dbReference type="CDD" id="cd00019">
    <property type="entry name" value="AP2Ec"/>
    <property type="match status" value="1"/>
</dbReference>
<feature type="binding site" evidence="9">
    <location>
        <position position="179"/>
    </location>
    <ligand>
        <name>Zn(2+)</name>
        <dbReference type="ChEBI" id="CHEBI:29105"/>
        <label>2</label>
    </ligand>
</feature>
<keyword evidence="3 9" id="KW-0479">Metal-binding</keyword>
<feature type="binding site" evidence="9">
    <location>
        <position position="182"/>
    </location>
    <ligand>
        <name>Zn(2+)</name>
        <dbReference type="ChEBI" id="CHEBI:29105"/>
        <label>3</label>
    </ligand>
</feature>
<keyword evidence="7 9" id="KW-0862">Zinc</keyword>
<feature type="binding site" evidence="9">
    <location>
        <position position="261"/>
    </location>
    <ligand>
        <name>Zn(2+)</name>
        <dbReference type="ChEBI" id="CHEBI:29105"/>
        <label>2</label>
    </ligand>
</feature>
<dbReference type="PROSITE" id="PS00730">
    <property type="entry name" value="AP_NUCLEASE_F2_2"/>
    <property type="match status" value="1"/>
</dbReference>
<feature type="binding site" evidence="9">
    <location>
        <position position="69"/>
    </location>
    <ligand>
        <name>Zn(2+)</name>
        <dbReference type="ChEBI" id="CHEBI:29105"/>
        <label>1</label>
    </ligand>
</feature>
<dbReference type="Proteomes" id="UP000240535">
    <property type="component" value="Unassembled WGS sequence"/>
</dbReference>
<comment type="caution">
    <text evidence="11">The sequence shown here is derived from an EMBL/GenBank/DDBJ whole genome shotgun (WGS) entry which is preliminary data.</text>
</comment>
<dbReference type="PROSITE" id="PS00731">
    <property type="entry name" value="AP_NUCLEASE_F2_3"/>
    <property type="match status" value="1"/>
</dbReference>
<evidence type="ECO:0000313" key="12">
    <source>
        <dbReference type="Proteomes" id="UP000240535"/>
    </source>
</evidence>
<dbReference type="PANTHER" id="PTHR21445:SF0">
    <property type="entry name" value="APURINIC-APYRIMIDINIC ENDONUCLEASE"/>
    <property type="match status" value="1"/>
</dbReference>
<gene>
    <name evidence="9" type="primary">nfo</name>
    <name evidence="11" type="ORF">CQ405_03455</name>
</gene>
<keyword evidence="12" id="KW-1185">Reference proteome</keyword>
<evidence type="ECO:0000256" key="9">
    <source>
        <dbReference type="HAMAP-Rule" id="MF_00152"/>
    </source>
</evidence>
<dbReference type="HAMAP" id="MF_00152">
    <property type="entry name" value="Nfo"/>
    <property type="match status" value="1"/>
</dbReference>
<evidence type="ECO:0000256" key="5">
    <source>
        <dbReference type="ARBA" id="ARBA00022763"/>
    </source>
</evidence>
<evidence type="ECO:0000313" key="11">
    <source>
        <dbReference type="EMBL" id="PSM52126.1"/>
    </source>
</evidence>
<dbReference type="EC" id="3.1.21.2" evidence="9"/>
<organism evidence="11 12">
    <name type="scientific">Campylobacter blaseri</name>
    <dbReference type="NCBI Taxonomy" id="2042961"/>
    <lineage>
        <taxon>Bacteria</taxon>
        <taxon>Pseudomonadati</taxon>
        <taxon>Campylobacterota</taxon>
        <taxon>Epsilonproteobacteria</taxon>
        <taxon>Campylobacterales</taxon>
        <taxon>Campylobacteraceae</taxon>
        <taxon>Campylobacter</taxon>
    </lineage>
</organism>
<dbReference type="GO" id="GO:0006284">
    <property type="term" value="P:base-excision repair"/>
    <property type="evidence" value="ECO:0007669"/>
    <property type="project" value="TreeGrafter"/>
</dbReference>
<dbReference type="GO" id="GO:0008081">
    <property type="term" value="F:phosphoric diester hydrolase activity"/>
    <property type="evidence" value="ECO:0007669"/>
    <property type="project" value="TreeGrafter"/>
</dbReference>
<comment type="cofactor">
    <cofactor evidence="9">
        <name>Zn(2+)</name>
        <dbReference type="ChEBI" id="CHEBI:29105"/>
    </cofactor>
    <text evidence="9">Binds 3 Zn(2+) ions.</text>
</comment>
<dbReference type="GO" id="GO:0003906">
    <property type="term" value="F:DNA-(apurinic or apyrimidinic site) endonuclease activity"/>
    <property type="evidence" value="ECO:0007669"/>
    <property type="project" value="TreeGrafter"/>
</dbReference>
<keyword evidence="8 9" id="KW-0234">DNA repair</keyword>
<dbReference type="SMART" id="SM00518">
    <property type="entry name" value="AP2Ec"/>
    <property type="match status" value="1"/>
</dbReference>
<dbReference type="PROSITE" id="PS51432">
    <property type="entry name" value="AP_NUCLEASE_F2_4"/>
    <property type="match status" value="1"/>
</dbReference>
<feature type="binding site" evidence="9">
    <location>
        <position position="145"/>
    </location>
    <ligand>
        <name>Zn(2+)</name>
        <dbReference type="ChEBI" id="CHEBI:29105"/>
        <label>2</label>
    </ligand>
</feature>
<dbReference type="GO" id="GO:0008833">
    <property type="term" value="F:deoxyribonuclease IV (phage-T4-induced) activity"/>
    <property type="evidence" value="ECO:0007669"/>
    <property type="project" value="UniProtKB-UniRule"/>
</dbReference>
<dbReference type="PANTHER" id="PTHR21445">
    <property type="entry name" value="ENDONUCLEASE IV ENDODEOXYRIBONUCLEASE IV"/>
    <property type="match status" value="1"/>
</dbReference>
<dbReference type="InterPro" id="IPR036237">
    <property type="entry name" value="Xyl_isomerase-like_sf"/>
</dbReference>
<feature type="binding site" evidence="9">
    <location>
        <position position="145"/>
    </location>
    <ligand>
        <name>Zn(2+)</name>
        <dbReference type="ChEBI" id="CHEBI:29105"/>
        <label>1</label>
    </ligand>
</feature>
<evidence type="ECO:0000256" key="8">
    <source>
        <dbReference type="ARBA" id="ARBA00023204"/>
    </source>
</evidence>
<dbReference type="InterPro" id="IPR013022">
    <property type="entry name" value="Xyl_isomerase-like_TIM-brl"/>
</dbReference>
<protein>
    <recommendedName>
        <fullName evidence="9">Probable endonuclease 4</fullName>
        <ecNumber evidence="9">3.1.21.2</ecNumber>
    </recommendedName>
    <alternativeName>
        <fullName evidence="9">Endodeoxyribonuclease IV</fullName>
    </alternativeName>
    <alternativeName>
        <fullName evidence="9">Endonuclease IV</fullName>
    </alternativeName>
</protein>
<feature type="binding site" evidence="9">
    <location>
        <position position="216"/>
    </location>
    <ligand>
        <name>Zn(2+)</name>
        <dbReference type="ChEBI" id="CHEBI:29105"/>
        <label>2</label>
    </ligand>
</feature>
<keyword evidence="6 9" id="KW-0378">Hydrolase</keyword>
<feature type="binding site" evidence="9">
    <location>
        <position position="109"/>
    </location>
    <ligand>
        <name>Zn(2+)</name>
        <dbReference type="ChEBI" id="CHEBI:29105"/>
        <label>1</label>
    </ligand>
</feature>
<comment type="similarity">
    <text evidence="1 9">Belongs to the AP endonuclease 2 family.</text>
</comment>
<evidence type="ECO:0000256" key="4">
    <source>
        <dbReference type="ARBA" id="ARBA00022759"/>
    </source>
</evidence>
<keyword evidence="4 9" id="KW-0255">Endonuclease</keyword>
<keyword evidence="2 9" id="KW-0540">Nuclease</keyword>
<dbReference type="Gene3D" id="3.20.20.150">
    <property type="entry name" value="Divalent-metal-dependent TIM barrel enzymes"/>
    <property type="match status" value="1"/>
</dbReference>
<dbReference type="RefSeq" id="WP_106870673.1">
    <property type="nucleotide sequence ID" value="NZ_CP053841.1"/>
</dbReference>
<comment type="function">
    <text evidence="9">Endonuclease IV plays a role in DNA repair. It cleaves phosphodiester bonds at apurinic or apyrimidinic (AP) sites, generating a 3'-hydroxyl group and a 5'-terminal sugar phosphate.</text>
</comment>
<name>A0A2P8R0V4_9BACT</name>
<reference evidence="12" key="1">
    <citation type="submission" date="2017-10" db="EMBL/GenBank/DDBJ databases">
        <title>Campylobacter species from seals.</title>
        <authorList>
            <person name="Gilbert M.J."/>
            <person name="Zomer A.L."/>
            <person name="Timmerman A.J."/>
            <person name="Duim B."/>
            <person name="Wagenaar J.A."/>
        </authorList>
    </citation>
    <scope>NUCLEOTIDE SEQUENCE [LARGE SCALE GENOMIC DNA]</scope>
    <source>
        <strain evidence="12">17S00004-5</strain>
    </source>
</reference>
<sequence length="282" mass="31645">MKRVGAHVSASGGVENAPINAKNIGADAFALFVKNQRQWSAKPLGNDNIAKFKENLKTANIKSEHVLPHNSYLINLGHPELEKREKSLDAFMDEIERVNLLGLKLLNFHPGSHLKQISEEECLNNIAESINYALLNSSNIKLVIENTAGQGSNLGYKLEHLAYLIDKCVDKDRIGVCIDTCHFFAGGYDIRDKSAYKKTMAEFDKIVGYEYLSGMHLNDSKNELGVRKDRHESLGKGTIGLEAFECIMQDENIDEIPLILETIDDSIWDEEIKLLRNFIKGN</sequence>
<dbReference type="SUPFAM" id="SSF51658">
    <property type="entry name" value="Xylose isomerase-like"/>
    <property type="match status" value="1"/>
</dbReference>
<evidence type="ECO:0000256" key="2">
    <source>
        <dbReference type="ARBA" id="ARBA00022722"/>
    </source>
</evidence>
<dbReference type="Pfam" id="PF01261">
    <property type="entry name" value="AP_endonuc_2"/>
    <property type="match status" value="1"/>
</dbReference>
<dbReference type="NCBIfam" id="NF002199">
    <property type="entry name" value="PRK01060.1-4"/>
    <property type="match status" value="1"/>
</dbReference>
<dbReference type="NCBIfam" id="TIGR00587">
    <property type="entry name" value="nfo"/>
    <property type="match status" value="1"/>
</dbReference>
<feature type="domain" description="Xylose isomerase-like TIM barrel" evidence="10">
    <location>
        <begin position="21"/>
        <end position="277"/>
    </location>
</feature>
<evidence type="ECO:0000256" key="6">
    <source>
        <dbReference type="ARBA" id="ARBA00022801"/>
    </source>
</evidence>
<dbReference type="InterPro" id="IPR001719">
    <property type="entry name" value="AP_endonuc_2"/>
</dbReference>
<accession>A0A2P8R0V4</accession>
<evidence type="ECO:0000256" key="3">
    <source>
        <dbReference type="ARBA" id="ARBA00022723"/>
    </source>
</evidence>
<dbReference type="FunFam" id="3.20.20.150:FF:000001">
    <property type="entry name" value="Probable endonuclease 4"/>
    <property type="match status" value="1"/>
</dbReference>
<dbReference type="GO" id="GO:0003677">
    <property type="term" value="F:DNA binding"/>
    <property type="evidence" value="ECO:0007669"/>
    <property type="project" value="InterPro"/>
</dbReference>
<dbReference type="InterPro" id="IPR018246">
    <property type="entry name" value="AP_endonuc_F2_Zn_BS"/>
</dbReference>
<dbReference type="AlphaFoldDB" id="A0A2P8R0V4"/>
<dbReference type="GO" id="GO:0008270">
    <property type="term" value="F:zinc ion binding"/>
    <property type="evidence" value="ECO:0007669"/>
    <property type="project" value="UniProtKB-UniRule"/>
</dbReference>
<proteinExistence type="inferred from homology"/>
<comment type="catalytic activity">
    <reaction evidence="9">
        <text>Endonucleolytic cleavage to 5'-phosphooligonucleotide end-products.</text>
        <dbReference type="EC" id="3.1.21.2"/>
    </reaction>
</comment>
<evidence type="ECO:0000256" key="1">
    <source>
        <dbReference type="ARBA" id="ARBA00005340"/>
    </source>
</evidence>
<feature type="binding site" evidence="9">
    <location>
        <position position="231"/>
    </location>
    <ligand>
        <name>Zn(2+)</name>
        <dbReference type="ChEBI" id="CHEBI:29105"/>
        <label>3</label>
    </ligand>
</feature>
<feature type="binding site" evidence="9">
    <location>
        <position position="229"/>
    </location>
    <ligand>
        <name>Zn(2+)</name>
        <dbReference type="ChEBI" id="CHEBI:29105"/>
        <label>3</label>
    </ligand>
</feature>
<dbReference type="EMBL" id="PDHH01000003">
    <property type="protein sequence ID" value="PSM52126.1"/>
    <property type="molecule type" value="Genomic_DNA"/>
</dbReference>